<proteinExistence type="predicted"/>
<gene>
    <name evidence="1" type="ORF">L2E82_36214</name>
</gene>
<sequence>MIIERIWYGSPTVPLIPPPELLQHLTFQAGMERIWSSFPSVSMSLLPDSMPNPHHLSTPPYNTFRSLQPDSMPNQHHLSKPPYDTFRCVNSNLWVI</sequence>
<comment type="caution">
    <text evidence="1">The sequence shown here is derived from an EMBL/GenBank/DDBJ whole genome shotgun (WGS) entry which is preliminary data.</text>
</comment>
<evidence type="ECO:0000313" key="2">
    <source>
        <dbReference type="Proteomes" id="UP001055811"/>
    </source>
</evidence>
<protein>
    <submittedName>
        <fullName evidence="1">Uncharacterized protein</fullName>
    </submittedName>
</protein>
<reference evidence="1 2" key="2">
    <citation type="journal article" date="2022" name="Mol. Ecol. Resour.">
        <title>The genomes of chicory, endive, great burdock and yacon provide insights into Asteraceae paleo-polyploidization history and plant inulin production.</title>
        <authorList>
            <person name="Fan W."/>
            <person name="Wang S."/>
            <person name="Wang H."/>
            <person name="Wang A."/>
            <person name="Jiang F."/>
            <person name="Liu H."/>
            <person name="Zhao H."/>
            <person name="Xu D."/>
            <person name="Zhang Y."/>
        </authorList>
    </citation>
    <scope>NUCLEOTIDE SEQUENCE [LARGE SCALE GENOMIC DNA]</scope>
    <source>
        <strain evidence="2">cv. Punajuju</strain>
        <tissue evidence="1">Leaves</tissue>
    </source>
</reference>
<dbReference type="Proteomes" id="UP001055811">
    <property type="component" value="Linkage Group LG06"/>
</dbReference>
<keyword evidence="2" id="KW-1185">Reference proteome</keyword>
<organism evidence="1 2">
    <name type="scientific">Cichorium intybus</name>
    <name type="common">Chicory</name>
    <dbReference type="NCBI Taxonomy" id="13427"/>
    <lineage>
        <taxon>Eukaryota</taxon>
        <taxon>Viridiplantae</taxon>
        <taxon>Streptophyta</taxon>
        <taxon>Embryophyta</taxon>
        <taxon>Tracheophyta</taxon>
        <taxon>Spermatophyta</taxon>
        <taxon>Magnoliopsida</taxon>
        <taxon>eudicotyledons</taxon>
        <taxon>Gunneridae</taxon>
        <taxon>Pentapetalae</taxon>
        <taxon>asterids</taxon>
        <taxon>campanulids</taxon>
        <taxon>Asterales</taxon>
        <taxon>Asteraceae</taxon>
        <taxon>Cichorioideae</taxon>
        <taxon>Cichorieae</taxon>
        <taxon>Cichoriinae</taxon>
        <taxon>Cichorium</taxon>
    </lineage>
</organism>
<evidence type="ECO:0000313" key="1">
    <source>
        <dbReference type="EMBL" id="KAI3724439.1"/>
    </source>
</evidence>
<dbReference type="EMBL" id="CM042014">
    <property type="protein sequence ID" value="KAI3724439.1"/>
    <property type="molecule type" value="Genomic_DNA"/>
</dbReference>
<name>A0ACB9BR23_CICIN</name>
<reference evidence="2" key="1">
    <citation type="journal article" date="2022" name="Mol. Ecol. Resour.">
        <title>The genomes of chicory, endive, great burdock and yacon provide insights into Asteraceae palaeo-polyploidization history and plant inulin production.</title>
        <authorList>
            <person name="Fan W."/>
            <person name="Wang S."/>
            <person name="Wang H."/>
            <person name="Wang A."/>
            <person name="Jiang F."/>
            <person name="Liu H."/>
            <person name="Zhao H."/>
            <person name="Xu D."/>
            <person name="Zhang Y."/>
        </authorList>
    </citation>
    <scope>NUCLEOTIDE SEQUENCE [LARGE SCALE GENOMIC DNA]</scope>
    <source>
        <strain evidence="2">cv. Punajuju</strain>
    </source>
</reference>
<accession>A0ACB9BR23</accession>